<dbReference type="OrthoDB" id="1683552at2"/>
<evidence type="ECO:0000313" key="2">
    <source>
        <dbReference type="Proteomes" id="UP000050482"/>
    </source>
</evidence>
<dbReference type="EMBL" id="LJCO01000042">
    <property type="protein sequence ID" value="KPV43992.1"/>
    <property type="molecule type" value="Genomic_DNA"/>
</dbReference>
<accession>A0A0P9CW33</accession>
<evidence type="ECO:0000313" key="1">
    <source>
        <dbReference type="EMBL" id="KPV43992.1"/>
    </source>
</evidence>
<protein>
    <submittedName>
        <fullName evidence="1">Uncharacterized protein</fullName>
    </submittedName>
</protein>
<keyword evidence="2" id="KW-1185">Reference proteome</keyword>
<dbReference type="RefSeq" id="WP_054968970.1">
    <property type="nucleotide sequence ID" value="NZ_LJCO01000042.1"/>
</dbReference>
<sequence length="97" mass="10753">MGFFDSLRRAAEGLSQDGQYNNDHVCPRCQDMMQYHGAHAIRTGGLSRGAGFVTDLVFGGRDEEFLNTAMERNVAVHVFVCPQCGSIDFVNDPRHGF</sequence>
<proteinExistence type="predicted"/>
<reference evidence="1 2" key="1">
    <citation type="submission" date="2015-09" db="EMBL/GenBank/DDBJ databases">
        <title>Draft genome sequence of Alicyclobacillus ferrooxydans DSM 22381.</title>
        <authorList>
            <person name="Hemp J."/>
        </authorList>
    </citation>
    <scope>NUCLEOTIDE SEQUENCE [LARGE SCALE GENOMIC DNA]</scope>
    <source>
        <strain evidence="1 2">TC-34</strain>
    </source>
</reference>
<dbReference type="AlphaFoldDB" id="A0A0P9CW33"/>
<comment type="caution">
    <text evidence="1">The sequence shown here is derived from an EMBL/GenBank/DDBJ whole genome shotgun (WGS) entry which is preliminary data.</text>
</comment>
<name>A0A0P9CW33_9BACL</name>
<organism evidence="1 2">
    <name type="scientific">Alicyclobacillus ferrooxydans</name>
    <dbReference type="NCBI Taxonomy" id="471514"/>
    <lineage>
        <taxon>Bacteria</taxon>
        <taxon>Bacillati</taxon>
        <taxon>Bacillota</taxon>
        <taxon>Bacilli</taxon>
        <taxon>Bacillales</taxon>
        <taxon>Alicyclobacillaceae</taxon>
        <taxon>Alicyclobacillus</taxon>
    </lineage>
</organism>
<dbReference type="Proteomes" id="UP000050482">
    <property type="component" value="Unassembled WGS sequence"/>
</dbReference>
<gene>
    <name evidence="1" type="ORF">AN477_09775</name>
</gene>
<dbReference type="PATRIC" id="fig|471514.4.peg.534"/>